<proteinExistence type="predicted"/>
<dbReference type="Proteomes" id="UP000245430">
    <property type="component" value="Unassembled WGS sequence"/>
</dbReference>
<protein>
    <submittedName>
        <fullName evidence="1">Uncharacterized protein</fullName>
    </submittedName>
</protein>
<dbReference type="AlphaFoldDB" id="A0A316DJQ2"/>
<accession>A0A316DJQ2</accession>
<comment type="caution">
    <text evidence="1">The sequence shown here is derived from an EMBL/GenBank/DDBJ whole genome shotgun (WGS) entry which is preliminary data.</text>
</comment>
<organism evidence="1 2">
    <name type="scientific">Xanthomarina spongicola</name>
    <dbReference type="NCBI Taxonomy" id="570520"/>
    <lineage>
        <taxon>Bacteria</taxon>
        <taxon>Pseudomonadati</taxon>
        <taxon>Bacteroidota</taxon>
        <taxon>Flavobacteriia</taxon>
        <taxon>Flavobacteriales</taxon>
        <taxon>Flavobacteriaceae</taxon>
        <taxon>Xanthomarina</taxon>
    </lineage>
</organism>
<dbReference type="RefSeq" id="WP_109682984.1">
    <property type="nucleotide sequence ID" value="NZ_QGGP01000007.1"/>
</dbReference>
<dbReference type="EMBL" id="QGGP01000007">
    <property type="protein sequence ID" value="PWK17712.1"/>
    <property type="molecule type" value="Genomic_DNA"/>
</dbReference>
<evidence type="ECO:0000313" key="2">
    <source>
        <dbReference type="Proteomes" id="UP000245430"/>
    </source>
</evidence>
<name>A0A316DJQ2_9FLAO</name>
<reference evidence="1 2" key="1">
    <citation type="submission" date="2018-05" db="EMBL/GenBank/DDBJ databases">
        <title>Genomic Encyclopedia of Archaeal and Bacterial Type Strains, Phase II (KMG-II): from individual species to whole genera.</title>
        <authorList>
            <person name="Goeker M."/>
        </authorList>
    </citation>
    <scope>NUCLEOTIDE SEQUENCE [LARGE SCALE GENOMIC DNA]</scope>
    <source>
        <strain evidence="1 2">DSM 22637</strain>
    </source>
</reference>
<sequence>MPFTNESKKFKEIVYWQETPGKDIDYLFVTKNGFTVFDKENPVVFDETTPDNIIQMKFNPETYSQEAFIWKNGKTIPFEFCPYDGTKVTYLENGVKKSYRWEDCKKVPINK</sequence>
<keyword evidence="2" id="KW-1185">Reference proteome</keyword>
<evidence type="ECO:0000313" key="1">
    <source>
        <dbReference type="EMBL" id="PWK17712.1"/>
    </source>
</evidence>
<gene>
    <name evidence="1" type="ORF">LX78_02503</name>
</gene>